<evidence type="ECO:0000313" key="3">
    <source>
        <dbReference type="EMBL" id="KMZ60642.1"/>
    </source>
</evidence>
<evidence type="ECO:0000256" key="1">
    <source>
        <dbReference type="ARBA" id="ARBA00022553"/>
    </source>
</evidence>
<dbReference type="OMA" id="LVNDCLE"/>
<dbReference type="CDD" id="cd02642">
    <property type="entry name" value="R3H_encore_like"/>
    <property type="match status" value="1"/>
</dbReference>
<dbReference type="InterPro" id="IPR024771">
    <property type="entry name" value="SUZ"/>
</dbReference>
<dbReference type="InterPro" id="IPR036867">
    <property type="entry name" value="R3H_dom_sf"/>
</dbReference>
<sequence length="277" mass="31418">MVEELAYLVKDNLFCKHLILSTEKAFVDFLQNDRRTDEVLELKPMNSYQRMLVHRLADIFGLSHESVGEGDDRRLILHRSTESFIPSILVNDCLEQFRGFEPASTTQILKREATLELKKEESVLPKMTMKEREAAYQAARERIFSLNLDDKDEPVEVKPRNIPVVARRMIAHALGKNIYSIAMEKEGSLNSSPDIVTGKIANVSTQSMQRHKEKMPIKHDMKNNNTVLPSGSNEGVINPEPQNLEEQQIVAAKRMFANALGIPSSKQNPRSPKQPGK</sequence>
<dbReference type="Pfam" id="PF01424">
    <property type="entry name" value="R3H"/>
    <property type="match status" value="1"/>
</dbReference>
<accession>A0A0K9NX93</accession>
<dbReference type="OrthoDB" id="278430at2759"/>
<name>A0A0K9NX93_ZOSMR</name>
<dbReference type="AlphaFoldDB" id="A0A0K9NX93"/>
<proteinExistence type="predicted"/>
<dbReference type="InterPro" id="IPR001374">
    <property type="entry name" value="R3H_dom"/>
</dbReference>
<evidence type="ECO:0000259" key="2">
    <source>
        <dbReference type="PROSITE" id="PS51061"/>
    </source>
</evidence>
<dbReference type="SUPFAM" id="SSF82708">
    <property type="entry name" value="R3H domain"/>
    <property type="match status" value="1"/>
</dbReference>
<dbReference type="PROSITE" id="PS51061">
    <property type="entry name" value="R3H"/>
    <property type="match status" value="1"/>
</dbReference>
<reference evidence="4" key="1">
    <citation type="journal article" date="2016" name="Nature">
        <title>The genome of the seagrass Zostera marina reveals angiosperm adaptation to the sea.</title>
        <authorList>
            <person name="Olsen J.L."/>
            <person name="Rouze P."/>
            <person name="Verhelst B."/>
            <person name="Lin Y.-C."/>
            <person name="Bayer T."/>
            <person name="Collen J."/>
            <person name="Dattolo E."/>
            <person name="De Paoli E."/>
            <person name="Dittami S."/>
            <person name="Maumus F."/>
            <person name="Michel G."/>
            <person name="Kersting A."/>
            <person name="Lauritano C."/>
            <person name="Lohaus R."/>
            <person name="Toepel M."/>
            <person name="Tonon T."/>
            <person name="Vanneste K."/>
            <person name="Amirebrahimi M."/>
            <person name="Brakel J."/>
            <person name="Bostroem C."/>
            <person name="Chovatia M."/>
            <person name="Grimwood J."/>
            <person name="Jenkins J.W."/>
            <person name="Jueterbock A."/>
            <person name="Mraz A."/>
            <person name="Stam W.T."/>
            <person name="Tice H."/>
            <person name="Bornberg-Bauer E."/>
            <person name="Green P.J."/>
            <person name="Pearson G.A."/>
            <person name="Procaccini G."/>
            <person name="Duarte C.M."/>
            <person name="Schmutz J."/>
            <person name="Reusch T.B.H."/>
            <person name="Van de Peer Y."/>
        </authorList>
    </citation>
    <scope>NUCLEOTIDE SEQUENCE [LARGE SCALE GENOMIC DNA]</scope>
    <source>
        <strain evidence="4">cv. Finnish</strain>
    </source>
</reference>
<dbReference type="EMBL" id="LFYR01001606">
    <property type="protein sequence ID" value="KMZ60642.1"/>
    <property type="molecule type" value="Genomic_DNA"/>
</dbReference>
<protein>
    <recommendedName>
        <fullName evidence="2">R3H domain-containing protein</fullName>
    </recommendedName>
</protein>
<dbReference type="GO" id="GO:0003676">
    <property type="term" value="F:nucleic acid binding"/>
    <property type="evidence" value="ECO:0007669"/>
    <property type="project" value="UniProtKB-UniRule"/>
</dbReference>
<dbReference type="Proteomes" id="UP000036987">
    <property type="component" value="Unassembled WGS sequence"/>
</dbReference>
<keyword evidence="4" id="KW-1185">Reference proteome</keyword>
<dbReference type="PANTHER" id="PTHR15672">
    <property type="entry name" value="CAMP-REGULATED PHOSPHOPROTEIN 21 RELATED R3H DOMAIN CONTAINING PROTEIN"/>
    <property type="match status" value="1"/>
</dbReference>
<feature type="domain" description="R3H" evidence="2">
    <location>
        <begin position="16"/>
        <end position="81"/>
    </location>
</feature>
<evidence type="ECO:0000313" key="4">
    <source>
        <dbReference type="Proteomes" id="UP000036987"/>
    </source>
</evidence>
<dbReference type="SMART" id="SM00393">
    <property type="entry name" value="R3H"/>
    <property type="match status" value="1"/>
</dbReference>
<organism evidence="3 4">
    <name type="scientific">Zostera marina</name>
    <name type="common">Eelgrass</name>
    <dbReference type="NCBI Taxonomy" id="29655"/>
    <lineage>
        <taxon>Eukaryota</taxon>
        <taxon>Viridiplantae</taxon>
        <taxon>Streptophyta</taxon>
        <taxon>Embryophyta</taxon>
        <taxon>Tracheophyta</taxon>
        <taxon>Spermatophyta</taxon>
        <taxon>Magnoliopsida</taxon>
        <taxon>Liliopsida</taxon>
        <taxon>Zosteraceae</taxon>
        <taxon>Zostera</taxon>
    </lineage>
</organism>
<dbReference type="PANTHER" id="PTHR15672:SF25">
    <property type="entry name" value="OS01G0100600 PROTEIN"/>
    <property type="match status" value="1"/>
</dbReference>
<dbReference type="Pfam" id="PF12752">
    <property type="entry name" value="SUZ"/>
    <property type="match status" value="1"/>
</dbReference>
<dbReference type="Gene3D" id="3.30.1370.50">
    <property type="entry name" value="R3H-like domain"/>
    <property type="match status" value="1"/>
</dbReference>
<keyword evidence="1" id="KW-0597">Phosphoprotein</keyword>
<comment type="caution">
    <text evidence="3">The sequence shown here is derived from an EMBL/GenBank/DDBJ whole genome shotgun (WGS) entry which is preliminary data.</text>
</comment>
<dbReference type="InterPro" id="IPR051937">
    <property type="entry name" value="R3H_domain_containing"/>
</dbReference>
<gene>
    <name evidence="3" type="ORF">ZOSMA_58G01000</name>
</gene>